<organism evidence="1">
    <name type="scientific">Rhizophagus irregularis (strain DAOM 181602 / DAOM 197198 / MUCL 43194)</name>
    <name type="common">Arbuscular mycorrhizal fungus</name>
    <name type="synonym">Glomus intraradices</name>
    <dbReference type="NCBI Taxonomy" id="747089"/>
    <lineage>
        <taxon>Eukaryota</taxon>
        <taxon>Fungi</taxon>
        <taxon>Fungi incertae sedis</taxon>
        <taxon>Mucoromycota</taxon>
        <taxon>Glomeromycotina</taxon>
        <taxon>Glomeromycetes</taxon>
        <taxon>Glomerales</taxon>
        <taxon>Glomeraceae</taxon>
        <taxon>Rhizophagus</taxon>
    </lineage>
</organism>
<name>U9TU74_RHIID</name>
<protein>
    <submittedName>
        <fullName evidence="1">Uncharacterized protein</fullName>
    </submittedName>
</protein>
<proteinExistence type="predicted"/>
<dbReference type="AlphaFoldDB" id="U9TU74"/>
<sequence length="69" mass="8066">MAIMSLIEIFRLLDIQPFTFSQIWSMLKMKNLLLMLSYLATGIALGDCRLFPDCRLGDHRLGFFFKYVT</sequence>
<reference evidence="1" key="1">
    <citation type="submission" date="2013-07" db="EMBL/GenBank/DDBJ databases">
        <title>The genome of an arbuscular mycorrhizal fungus provides insights into the evolution of the oldest plant symbiosis.</title>
        <authorList>
            <consortium name="DOE Joint Genome Institute"/>
            <person name="Tisserant E."/>
            <person name="Malbreil M."/>
            <person name="Kuo A."/>
            <person name="Kohler A."/>
            <person name="Symeonidi A."/>
            <person name="Balestrini R."/>
            <person name="Charron P."/>
            <person name="Duensing N."/>
            <person name="Frei-dit-Frey N."/>
            <person name="Gianinazzi-Pearson V."/>
            <person name="Gilbert B."/>
            <person name="Handa Y."/>
            <person name="Hijri M."/>
            <person name="Kaul R."/>
            <person name="Kawaguchi M."/>
            <person name="Krajinski F."/>
            <person name="Lammers P."/>
            <person name="Lapierre D."/>
            <person name="Masclaux F.G."/>
            <person name="Murat C."/>
            <person name="Morin E."/>
            <person name="Ndikumana S."/>
            <person name="Pagni M."/>
            <person name="Petitpierre D."/>
            <person name="Requena N."/>
            <person name="Rosikiewicz P."/>
            <person name="Riley R."/>
            <person name="Saito K."/>
            <person name="San Clemente H."/>
            <person name="Shapiro H."/>
            <person name="van Tuinen D."/>
            <person name="Becard G."/>
            <person name="Bonfante P."/>
            <person name="Paszkowski U."/>
            <person name="Shachar-Hill Y."/>
            <person name="Young J.P."/>
            <person name="Sanders I.R."/>
            <person name="Henrissat B."/>
            <person name="Rensing S.A."/>
            <person name="Grigoriev I.V."/>
            <person name="Corradi N."/>
            <person name="Roux C."/>
            <person name="Martin F."/>
        </authorList>
    </citation>
    <scope>NUCLEOTIDE SEQUENCE</scope>
    <source>
        <strain evidence="1">DAOM 197198</strain>
    </source>
</reference>
<accession>U9TU74</accession>
<gene>
    <name evidence="1" type="ORF">GLOINDRAFT_27955</name>
</gene>
<dbReference type="HOGENOM" id="CLU_2777211_0_0_1"/>
<evidence type="ECO:0000313" key="1">
    <source>
        <dbReference type="EMBL" id="ESA11729.1"/>
    </source>
</evidence>
<dbReference type="EMBL" id="KI285690">
    <property type="protein sequence ID" value="ESA11729.1"/>
    <property type="molecule type" value="Genomic_DNA"/>
</dbReference>